<proteinExistence type="predicted"/>
<reference evidence="1" key="1">
    <citation type="submission" date="2022-03" db="EMBL/GenBank/DDBJ databases">
        <authorList>
            <person name="Tunstrom K."/>
        </authorList>
    </citation>
    <scope>NUCLEOTIDE SEQUENCE</scope>
</reference>
<dbReference type="Proteomes" id="UP001153954">
    <property type="component" value="Unassembled WGS sequence"/>
</dbReference>
<sequence length="103" mass="12191">MDYRIINMDLPVCEFESRLLLELKLPYLLLVSPPLQVYTKSPCLKYNMVKAQLFQIIKDHKQPPEFEADIVLEAHEHKMVRLPPYHCDLNPIEPIWSVLKTNF</sequence>
<protein>
    <recommendedName>
        <fullName evidence="3">Tc1-like transposase DDE domain-containing protein</fullName>
    </recommendedName>
</protein>
<dbReference type="InterPro" id="IPR036397">
    <property type="entry name" value="RNaseH_sf"/>
</dbReference>
<evidence type="ECO:0008006" key="3">
    <source>
        <dbReference type="Google" id="ProtNLM"/>
    </source>
</evidence>
<evidence type="ECO:0000313" key="2">
    <source>
        <dbReference type="Proteomes" id="UP001153954"/>
    </source>
</evidence>
<dbReference type="Gene3D" id="3.30.420.10">
    <property type="entry name" value="Ribonuclease H-like superfamily/Ribonuclease H"/>
    <property type="match status" value="1"/>
</dbReference>
<accession>A0AAU9UQ36</accession>
<dbReference type="GO" id="GO:0003676">
    <property type="term" value="F:nucleic acid binding"/>
    <property type="evidence" value="ECO:0007669"/>
    <property type="project" value="InterPro"/>
</dbReference>
<evidence type="ECO:0000313" key="1">
    <source>
        <dbReference type="EMBL" id="CAH2100026.1"/>
    </source>
</evidence>
<gene>
    <name evidence="1" type="ORF">EEDITHA_LOCUS14938</name>
</gene>
<name>A0AAU9UQ36_EUPED</name>
<organism evidence="1 2">
    <name type="scientific">Euphydryas editha</name>
    <name type="common">Edith's checkerspot</name>
    <dbReference type="NCBI Taxonomy" id="104508"/>
    <lineage>
        <taxon>Eukaryota</taxon>
        <taxon>Metazoa</taxon>
        <taxon>Ecdysozoa</taxon>
        <taxon>Arthropoda</taxon>
        <taxon>Hexapoda</taxon>
        <taxon>Insecta</taxon>
        <taxon>Pterygota</taxon>
        <taxon>Neoptera</taxon>
        <taxon>Endopterygota</taxon>
        <taxon>Lepidoptera</taxon>
        <taxon>Glossata</taxon>
        <taxon>Ditrysia</taxon>
        <taxon>Papilionoidea</taxon>
        <taxon>Nymphalidae</taxon>
        <taxon>Nymphalinae</taxon>
        <taxon>Euphydryas</taxon>
    </lineage>
</organism>
<dbReference type="EMBL" id="CAKOGL010000022">
    <property type="protein sequence ID" value="CAH2100026.1"/>
    <property type="molecule type" value="Genomic_DNA"/>
</dbReference>
<comment type="caution">
    <text evidence="1">The sequence shown here is derived from an EMBL/GenBank/DDBJ whole genome shotgun (WGS) entry which is preliminary data.</text>
</comment>
<dbReference type="AlphaFoldDB" id="A0AAU9UQ36"/>
<keyword evidence="2" id="KW-1185">Reference proteome</keyword>